<dbReference type="Proteomes" id="UP000326500">
    <property type="component" value="Unassembled WGS sequence"/>
</dbReference>
<keyword evidence="1" id="KW-1133">Transmembrane helix</keyword>
<feature type="transmembrane region" description="Helical" evidence="1">
    <location>
        <begin position="12"/>
        <end position="34"/>
    </location>
</feature>
<sequence length="343" mass="38158">MRDEDGVMSLDFLAGFTIFLLALIMVVSMVPGLLAGLGSSSIDYDAVAYRTGVILAEDPGWPAYPPWEMAGNPDEIERMGFSVSRETPNVLLSTKIERFFDSGFTAGDYRSKAIFGDYPYSYNISIRSLDGAYQNSTGEPLPPGHGYIRRVVKIKEPGAAVIDGSLAPRYLIPVAERQNTTTREFTVRLDLRELLDPSIGPAYRIDPRTEPVSVTIRDFDAYLNGTASDATLTSVRFWKMDTARPNPRFTLIPFSYEAMDPNIYTLRIDGEGCNLTPNRPVTSSISFVLKPEAISRFTLDQNSILDIRFTFDNKTNIGGTYLYNYENATPPPLKPAVLEVAIW</sequence>
<keyword evidence="1" id="KW-0812">Transmembrane</keyword>
<protein>
    <submittedName>
        <fullName evidence="2">Uncharacterized protein</fullName>
    </submittedName>
</protein>
<organism evidence="2 3">
    <name type="scientific">Methanoculleus thermophilus</name>
    <dbReference type="NCBI Taxonomy" id="2200"/>
    <lineage>
        <taxon>Archaea</taxon>
        <taxon>Methanobacteriati</taxon>
        <taxon>Methanobacteriota</taxon>
        <taxon>Stenosarchaea group</taxon>
        <taxon>Methanomicrobia</taxon>
        <taxon>Methanomicrobiales</taxon>
        <taxon>Methanomicrobiaceae</taxon>
        <taxon>Methanoculleus</taxon>
    </lineage>
</organism>
<evidence type="ECO:0000313" key="3">
    <source>
        <dbReference type="Proteomes" id="UP000326500"/>
    </source>
</evidence>
<dbReference type="STRING" id="2200.GCA_001571405_00693"/>
<evidence type="ECO:0000313" key="2">
    <source>
        <dbReference type="EMBL" id="SDK44085.1"/>
    </source>
</evidence>
<dbReference type="EMBL" id="FNFT01000011">
    <property type="protein sequence ID" value="SDK44085.1"/>
    <property type="molecule type" value="Genomic_DNA"/>
</dbReference>
<dbReference type="OrthoDB" id="109583at2157"/>
<name>A0A1G9BYR6_9EURY</name>
<gene>
    <name evidence="2" type="ORF">SAMN04488571_11151</name>
</gene>
<dbReference type="AlphaFoldDB" id="A0A1G9BYR6"/>
<reference evidence="2 3" key="1">
    <citation type="submission" date="2016-10" db="EMBL/GenBank/DDBJ databases">
        <authorList>
            <person name="Varghese N."/>
            <person name="Submissions S."/>
        </authorList>
    </citation>
    <scope>NUCLEOTIDE SEQUENCE [LARGE SCALE GENOMIC DNA]</scope>
    <source>
        <strain evidence="2 3">DSM 2373</strain>
    </source>
</reference>
<accession>A0A1G9BYR6</accession>
<dbReference type="RefSeq" id="WP_169795895.1">
    <property type="nucleotide sequence ID" value="NZ_BCNX01000006.1"/>
</dbReference>
<evidence type="ECO:0000256" key="1">
    <source>
        <dbReference type="SAM" id="Phobius"/>
    </source>
</evidence>
<keyword evidence="1" id="KW-0472">Membrane</keyword>
<proteinExistence type="predicted"/>
<keyword evidence="3" id="KW-1185">Reference proteome</keyword>